<feature type="domain" description="YhdP central" evidence="3">
    <location>
        <begin position="1"/>
        <end position="294"/>
    </location>
</feature>
<evidence type="ECO:0000313" key="4">
    <source>
        <dbReference type="EMBL" id="SAI74139.1"/>
    </source>
</evidence>
<protein>
    <submittedName>
        <fullName evidence="4">Uncharacterized protein involved in outer membrane biogenesis</fullName>
    </submittedName>
</protein>
<dbReference type="STRING" id="123899.SAMEA3906487_04069"/>
<gene>
    <name evidence="4" type="ORF">SAMEA3906487_04069</name>
</gene>
<accession>A0A157LJ84</accession>
<evidence type="ECO:0000259" key="3">
    <source>
        <dbReference type="Pfam" id="PF13116"/>
    </source>
</evidence>
<feature type="transmembrane region" description="Helical" evidence="2">
    <location>
        <begin position="12"/>
        <end position="33"/>
    </location>
</feature>
<keyword evidence="2" id="KW-0472">Membrane</keyword>
<dbReference type="GeneID" id="56588716"/>
<organism evidence="4 5">
    <name type="scientific">Bordetella trematum</name>
    <dbReference type="NCBI Taxonomy" id="123899"/>
    <lineage>
        <taxon>Bacteria</taxon>
        <taxon>Pseudomonadati</taxon>
        <taxon>Pseudomonadota</taxon>
        <taxon>Betaproteobacteria</taxon>
        <taxon>Burkholderiales</taxon>
        <taxon>Alcaligenaceae</taxon>
        <taxon>Bordetella</taxon>
    </lineage>
</organism>
<dbReference type="Proteomes" id="UP000076825">
    <property type="component" value="Chromosome 1"/>
</dbReference>
<keyword evidence="2" id="KW-0812">Transmembrane</keyword>
<keyword evidence="2" id="KW-1133">Transmembrane helix</keyword>
<keyword evidence="5" id="KW-1185">Reference proteome</keyword>
<dbReference type="NCBIfam" id="TIGR02099">
    <property type="entry name" value="YhdP family protein"/>
    <property type="match status" value="1"/>
</dbReference>
<proteinExistence type="predicted"/>
<evidence type="ECO:0000256" key="2">
    <source>
        <dbReference type="SAM" id="Phobius"/>
    </source>
</evidence>
<name>A0A157LJ84_9BORD</name>
<dbReference type="PANTHER" id="PTHR38690">
    <property type="entry name" value="PROTEASE-RELATED"/>
    <property type="match status" value="1"/>
</dbReference>
<dbReference type="KEGG" id="btrm:SAMEA390648704069"/>
<sequence>MSLPTKLLRWLFWGLLALYGATAIGFLALRYWVLPQADQWRPRVEAYASQALGKPVTIARLQADWSGLHPRLRLWGLRVDDAASATPILEIPSVSAVIAWRSLFTLSPRLLSLRADGADIRVRRDAQGAIWVAGQRVDSNAAADDSRDGALLAWLGRQRELAFSNITVRWQDELRQAPELAFTQLQLRLRNGLRSHRLALQAKPPTALAAGMTLRADLRRGLFSTDADERANWSGELFVQVDNAEPSAWQPWLDVPPVAGRLALRGWLQVQQGELGEVDLQAQTRDLAWQAPGEEGWSALVRQASWQLAGLPGDFLPQVRGLASRHEGEAGLRVAAQLKQAELRLPGIFETPEMRADELEFEARLLQPEAGQPLQVALTQLQLSNDDLQARLHGRWRAVGQSSAGTADLSGELVRARANAIHRYLPLEVNADARQWLASGLPKGDIAHAAVTLQGDLYDFPFSGPQASGAFRIAGAFSDLTVDYAPPEKGRKGWPKLQDMRGQFAVDKVSLTIDGAPGGTIETAPGQHVALGEVKAQIPDMEEGAELFVDAQTSGPAPAYLALVTNSPLGELLDDVLNEASGTGNWSLPLKLQVPLLNVDDTRVQGKVVFDGNRFRLMPEIPVMEQLRGELMFSELGVRTSDLTMQFLGGPARVNGRLEKGSPPLNVEGTLAGEALTQIANVRAMTRFSGRTAYRGQLSYAPGGTLEIHGQSNLKGLAIDMPAPVGKRADELLPLTVHWGPATDRGSKARRWLSAGLGENTNVLLERDPDDASPSYFARGALGVNRAAALPQQGLSLAMTLPELDGEGWDTVIEEFDVPASPGVSSRGGQPTLPPLERVALKTARLRLPALDLTDLALSAQRPAPAQWRVELDARQAAGTLEWAEASGAIAGHVVARLKHLALGGERDAGAAGQAGQGNELSDIPGIDLRVQQFSLGGKALGALHLVGINQERGRSWRLETLTLENEDASLQAVGQWRLHGAERGLSVQAKAQFQNLGKFLDRVGAGQVVAGGSGKIDADLTWRDLPWSRNLLDITGKADVSLDKGRFLNVNSRTARVLEVLSFQSLQRLARLDLNPANLLKEGFPFEQVRGEMALDRGEIKTPGYKISGPVADITLSGSTNIISERWDLKAVVVPNLDASGAAVATAALVNPLIGLGAFVTQWLLKHPLERAMTLEYQVQGSWDDPKVQAMGESEVQARRDSGPRTVQQKNPFEFEGGR</sequence>
<evidence type="ECO:0000313" key="5">
    <source>
        <dbReference type="Proteomes" id="UP000076825"/>
    </source>
</evidence>
<evidence type="ECO:0000256" key="1">
    <source>
        <dbReference type="SAM" id="MobiDB-lite"/>
    </source>
</evidence>
<feature type="region of interest" description="Disordered" evidence="1">
    <location>
        <begin position="1191"/>
        <end position="1220"/>
    </location>
</feature>
<dbReference type="InterPro" id="IPR011836">
    <property type="entry name" value="YhdP"/>
</dbReference>
<dbReference type="Pfam" id="PF13116">
    <property type="entry name" value="YhdP"/>
    <property type="match status" value="2"/>
</dbReference>
<dbReference type="RefSeq" id="WP_063492485.1">
    <property type="nucleotide sequence ID" value="NZ_CP016340.1"/>
</dbReference>
<dbReference type="AlphaFoldDB" id="A0A157LJ84"/>
<dbReference type="EMBL" id="LT546645">
    <property type="protein sequence ID" value="SAI74139.1"/>
    <property type="molecule type" value="Genomic_DNA"/>
</dbReference>
<feature type="domain" description="YhdP central" evidence="3">
    <location>
        <begin position="303"/>
        <end position="1189"/>
    </location>
</feature>
<dbReference type="PATRIC" id="fig|123899.6.peg.4067"/>
<dbReference type="InterPro" id="IPR025263">
    <property type="entry name" value="YhdP_central"/>
</dbReference>
<dbReference type="eggNOG" id="COG3164">
    <property type="taxonomic scope" value="Bacteria"/>
</dbReference>
<dbReference type="PANTHER" id="PTHR38690:SF1">
    <property type="entry name" value="PROTEASE"/>
    <property type="match status" value="1"/>
</dbReference>
<reference evidence="4 5" key="1">
    <citation type="submission" date="2016-04" db="EMBL/GenBank/DDBJ databases">
        <authorList>
            <consortium name="Pathogen Informatics"/>
        </authorList>
    </citation>
    <scope>NUCLEOTIDE SEQUENCE [LARGE SCALE GENOMIC DNA]</scope>
    <source>
        <strain evidence="4 5">H044680328</strain>
    </source>
</reference>